<evidence type="ECO:0000256" key="1">
    <source>
        <dbReference type="SAM" id="MobiDB-lite"/>
    </source>
</evidence>
<name>A0A4Q1B7M5_TREME</name>
<dbReference type="EMBL" id="SDIL01000232">
    <property type="protein sequence ID" value="RXK34668.1"/>
    <property type="molecule type" value="Genomic_DNA"/>
</dbReference>
<dbReference type="Proteomes" id="UP000289152">
    <property type="component" value="Unassembled WGS sequence"/>
</dbReference>
<keyword evidence="3" id="KW-1185">Reference proteome</keyword>
<feature type="region of interest" description="Disordered" evidence="1">
    <location>
        <begin position="140"/>
        <end position="165"/>
    </location>
</feature>
<dbReference type="AlphaFoldDB" id="A0A4Q1B7M5"/>
<proteinExistence type="predicted"/>
<evidence type="ECO:0000313" key="3">
    <source>
        <dbReference type="Proteomes" id="UP000289152"/>
    </source>
</evidence>
<sequence>MIILCPVPSRLLTSESFKSVSNDDKSSCLTSRGGFEKGINTSLERRLDQVGGNGRVTEEIVNRGGFGLDDRWKTQGIKSISRLKGRAKDIRDNVDGKKETREMRENVGRKGEMSEIRGKVREEEEMSEVANNIFGSEKSSIMNQDGKRNHPIEKEEVTGERKMDKVRNKLDQVTFQHVNVHRPRGFSHVSDDGFNQAQEEDYQDERKGVTE</sequence>
<dbReference type="VEuPathDB" id="FungiDB:TREMEDRAFT_66487"/>
<dbReference type="InParanoid" id="A0A4Q1B7M5"/>
<reference evidence="2 3" key="1">
    <citation type="submission" date="2016-06" db="EMBL/GenBank/DDBJ databases">
        <title>Evolution of pathogenesis and genome organization in the Tremellales.</title>
        <authorList>
            <person name="Cuomo C."/>
            <person name="Litvintseva A."/>
            <person name="Heitman J."/>
            <person name="Chen Y."/>
            <person name="Sun S."/>
            <person name="Springer D."/>
            <person name="Dromer F."/>
            <person name="Young S."/>
            <person name="Zeng Q."/>
            <person name="Chapman S."/>
            <person name="Gujja S."/>
            <person name="Saif S."/>
            <person name="Birren B."/>
        </authorList>
    </citation>
    <scope>NUCLEOTIDE SEQUENCE [LARGE SCALE GENOMIC DNA]</scope>
    <source>
        <strain evidence="2 3">ATCC 28783</strain>
    </source>
</reference>
<evidence type="ECO:0000313" key="2">
    <source>
        <dbReference type="EMBL" id="RXK34668.1"/>
    </source>
</evidence>
<feature type="region of interest" description="Disordered" evidence="1">
    <location>
        <begin position="181"/>
        <end position="211"/>
    </location>
</feature>
<gene>
    <name evidence="2" type="ORF">M231_08074</name>
</gene>
<protein>
    <submittedName>
        <fullName evidence="2">Uncharacterized protein</fullName>
    </submittedName>
</protein>
<feature type="compositionally biased region" description="Basic and acidic residues" evidence="1">
    <location>
        <begin position="145"/>
        <end position="165"/>
    </location>
</feature>
<accession>A0A4Q1B7M5</accession>
<comment type="caution">
    <text evidence="2">The sequence shown here is derived from an EMBL/GenBank/DDBJ whole genome shotgun (WGS) entry which is preliminary data.</text>
</comment>
<organism evidence="2 3">
    <name type="scientific">Tremella mesenterica</name>
    <name type="common">Jelly fungus</name>
    <dbReference type="NCBI Taxonomy" id="5217"/>
    <lineage>
        <taxon>Eukaryota</taxon>
        <taxon>Fungi</taxon>
        <taxon>Dikarya</taxon>
        <taxon>Basidiomycota</taxon>
        <taxon>Agaricomycotina</taxon>
        <taxon>Tremellomycetes</taxon>
        <taxon>Tremellales</taxon>
        <taxon>Tremellaceae</taxon>
        <taxon>Tremella</taxon>
    </lineage>
</organism>